<accession>A0ABU6QV01</accession>
<evidence type="ECO:0000313" key="2">
    <source>
        <dbReference type="Proteomes" id="UP001341840"/>
    </source>
</evidence>
<gene>
    <name evidence="1" type="ORF">PIB30_092465</name>
</gene>
<keyword evidence="2" id="KW-1185">Reference proteome</keyword>
<comment type="caution">
    <text evidence="1">The sequence shown here is derived from an EMBL/GenBank/DDBJ whole genome shotgun (WGS) entry which is preliminary data.</text>
</comment>
<evidence type="ECO:0000313" key="1">
    <source>
        <dbReference type="EMBL" id="MED6115623.1"/>
    </source>
</evidence>
<proteinExistence type="predicted"/>
<dbReference type="EMBL" id="JASCZI010001908">
    <property type="protein sequence ID" value="MED6115623.1"/>
    <property type="molecule type" value="Genomic_DNA"/>
</dbReference>
<reference evidence="1 2" key="1">
    <citation type="journal article" date="2023" name="Plants (Basel)">
        <title>Bridging the Gap: Combining Genomics and Transcriptomics Approaches to Understand Stylosanthes scabra, an Orphan Legume from the Brazilian Caatinga.</title>
        <authorList>
            <person name="Ferreira-Neto J.R.C."/>
            <person name="da Silva M.D."/>
            <person name="Binneck E."/>
            <person name="de Melo N.F."/>
            <person name="da Silva R.H."/>
            <person name="de Melo A.L.T.M."/>
            <person name="Pandolfi V."/>
            <person name="Bustamante F.O."/>
            <person name="Brasileiro-Vidal A.C."/>
            <person name="Benko-Iseppon A.M."/>
        </authorList>
    </citation>
    <scope>NUCLEOTIDE SEQUENCE [LARGE SCALE GENOMIC DNA]</scope>
    <source>
        <tissue evidence="1">Leaves</tissue>
    </source>
</reference>
<sequence>MAPQPEEPSSQPSASLANGIAMEWNQKLTILLDDESNQELISRKKKDRREFEQIAALASKMGLYSHMYAKVVVISKVPLPNYRCDLDDRHPLREHISGL</sequence>
<protein>
    <submittedName>
        <fullName evidence="1">Uncharacterized protein</fullName>
    </submittedName>
</protein>
<dbReference type="Proteomes" id="UP001341840">
    <property type="component" value="Unassembled WGS sequence"/>
</dbReference>
<organism evidence="1 2">
    <name type="scientific">Stylosanthes scabra</name>
    <dbReference type="NCBI Taxonomy" id="79078"/>
    <lineage>
        <taxon>Eukaryota</taxon>
        <taxon>Viridiplantae</taxon>
        <taxon>Streptophyta</taxon>
        <taxon>Embryophyta</taxon>
        <taxon>Tracheophyta</taxon>
        <taxon>Spermatophyta</taxon>
        <taxon>Magnoliopsida</taxon>
        <taxon>eudicotyledons</taxon>
        <taxon>Gunneridae</taxon>
        <taxon>Pentapetalae</taxon>
        <taxon>rosids</taxon>
        <taxon>fabids</taxon>
        <taxon>Fabales</taxon>
        <taxon>Fabaceae</taxon>
        <taxon>Papilionoideae</taxon>
        <taxon>50 kb inversion clade</taxon>
        <taxon>dalbergioids sensu lato</taxon>
        <taxon>Dalbergieae</taxon>
        <taxon>Pterocarpus clade</taxon>
        <taxon>Stylosanthes</taxon>
    </lineage>
</organism>
<name>A0ABU6QV01_9FABA</name>